<gene>
    <name evidence="1" type="ORF">F8388_002572</name>
</gene>
<protein>
    <submittedName>
        <fullName evidence="1">Uncharacterized protein</fullName>
    </submittedName>
</protein>
<dbReference type="Proteomes" id="UP000525078">
    <property type="component" value="Unassembled WGS sequence"/>
</dbReference>
<reference evidence="1 2" key="1">
    <citation type="journal article" date="2020" name="bioRxiv">
        <title>Sequence and annotation of 42 cannabis genomes reveals extensive copy number variation in cannabinoid synthesis and pathogen resistance genes.</title>
        <authorList>
            <person name="Mckernan K.J."/>
            <person name="Helbert Y."/>
            <person name="Kane L.T."/>
            <person name="Ebling H."/>
            <person name="Zhang L."/>
            <person name="Liu B."/>
            <person name="Eaton Z."/>
            <person name="Mclaughlin S."/>
            <person name="Kingan S."/>
            <person name="Baybayan P."/>
            <person name="Concepcion G."/>
            <person name="Jordan M."/>
            <person name="Riva A."/>
            <person name="Barbazuk W."/>
            <person name="Harkins T."/>
        </authorList>
    </citation>
    <scope>NUCLEOTIDE SEQUENCE [LARGE SCALE GENOMIC DNA]</scope>
    <source>
        <strain evidence="2">cv. Jamaican Lion 4</strain>
        <tissue evidence="1">Leaf</tissue>
    </source>
</reference>
<evidence type="ECO:0000313" key="1">
    <source>
        <dbReference type="EMBL" id="KAF4367961.1"/>
    </source>
</evidence>
<comment type="caution">
    <text evidence="1">The sequence shown here is derived from an EMBL/GenBank/DDBJ whole genome shotgun (WGS) entry which is preliminary data.</text>
</comment>
<dbReference type="EMBL" id="JAATIP010000137">
    <property type="protein sequence ID" value="KAF4367961.1"/>
    <property type="molecule type" value="Genomic_DNA"/>
</dbReference>
<proteinExistence type="predicted"/>
<accession>A0A7J6FB81</accession>
<sequence length="88" mass="10302">MEHKIQMLGWVGFIDGGESSHSHCDMTGPDSHTFDAPLLFYDGITISEDKYRTLLDVTWGRDFHDSRVSKLFFKAYSFYKLHCFFSWP</sequence>
<organism evidence="1 2">
    <name type="scientific">Cannabis sativa</name>
    <name type="common">Hemp</name>
    <name type="synonym">Marijuana</name>
    <dbReference type="NCBI Taxonomy" id="3483"/>
    <lineage>
        <taxon>Eukaryota</taxon>
        <taxon>Viridiplantae</taxon>
        <taxon>Streptophyta</taxon>
        <taxon>Embryophyta</taxon>
        <taxon>Tracheophyta</taxon>
        <taxon>Spermatophyta</taxon>
        <taxon>Magnoliopsida</taxon>
        <taxon>eudicotyledons</taxon>
        <taxon>Gunneridae</taxon>
        <taxon>Pentapetalae</taxon>
        <taxon>rosids</taxon>
        <taxon>fabids</taxon>
        <taxon>Rosales</taxon>
        <taxon>Cannabaceae</taxon>
        <taxon>Cannabis</taxon>
    </lineage>
</organism>
<evidence type="ECO:0000313" key="2">
    <source>
        <dbReference type="Proteomes" id="UP000525078"/>
    </source>
</evidence>
<name>A0A7J6FB81_CANSA</name>
<dbReference type="AlphaFoldDB" id="A0A7J6FB81"/>